<sequence>MKSTILNLLLILHAANAFAQTQWNGSTDSDWTNPANWSAGVPDANDDVRIPAGGISPIIGSGVNAAARSVQVESDAWLTISSEAVLTISANAAYTTPFAFTAGVNNDGKIDNNGTLVAGTTNAGDFGIINQKTFNNNATGIVRIDGSANTALYNAAGTWTNANKLIIGQNASVGLHGIWNDAIFNNNAGAEIAIGNSTLRALVNNADESKSIHATFNNAAAINIGAAADAGTVGIRNLATFYNNAGGSVKIDRTTDIGLYNAAGIFTNAGAIVVGGKTSPGTHGVVNEGVFEQEGGASLWIDRATGSSLYHAAGTFNNASQLWIGISFSGGATGIESRAAFTNNPGGQIEIARTTDVGLYHIAGTFTNNSNILLGNSNDIGQYGLRNTGEFKNNAGANIYIDKSSVAGLLQTNADAPAPGANFTNAGNLKIGSLSGVGVDGLENQGSFTNTGKITIDRATGILLKTPSGIFTNEAEITIGGAVTLVGPEILATYGMVNRSTFTNHGAGHIRIDRSKDTGLYHSAGTFINDAKLTIGANTSPGINGIFNEAAFNNEDNGDIRIDGSTIAAIRNFQNTFTNAGNITTGAISYTGDFGIRNQATFLNNTGGTVNLEWSHDGIRSEGVFENGGTVKIGGPGKITLLLTRQGGSFNNNTGGVFRGTGTINPSSLTSNGGTLSPGYSPGKLTFSNSHNFTNSIMAIEVNGVSAAGTDYDQVAVTGVATLGGTLAVTINYTPVIGDEITIVGATSVLGTFSSVTGLGPGWKVLYESNVVKLHFDDPMPVTLVSFNARIENTIVKLEWRTTSETDNAGFYVERSADAFHWSDIGFVDGNATTSVVKDYTFRDEKPLAGRSYYRLRQTDFDGTNERSRVAAIRFGGPEHSVTVWADASHQLHIRSSEAVERVTVYDLSGRIMKTSKASILNLSEAASGIVLVRVSTSGGTVVKKVMLY</sequence>
<name>A0ABU1QVD6_9BACT</name>
<dbReference type="InterPro" id="IPR026444">
    <property type="entry name" value="Secre_tail"/>
</dbReference>
<keyword evidence="3" id="KW-1185">Reference proteome</keyword>
<dbReference type="RefSeq" id="WP_309982597.1">
    <property type="nucleotide sequence ID" value="NZ_JAVDTI010000002.1"/>
</dbReference>
<keyword evidence="1" id="KW-0732">Signal</keyword>
<proteinExistence type="predicted"/>
<comment type="caution">
    <text evidence="2">The sequence shown here is derived from an EMBL/GenBank/DDBJ whole genome shotgun (WGS) entry which is preliminary data.</text>
</comment>
<protein>
    <recommendedName>
        <fullName evidence="4">T9SS type A sorting domain-containing protein</fullName>
    </recommendedName>
</protein>
<evidence type="ECO:0000313" key="2">
    <source>
        <dbReference type="EMBL" id="MDR6805110.1"/>
    </source>
</evidence>
<gene>
    <name evidence="2" type="ORF">J2W84_002156</name>
</gene>
<organism evidence="2 3">
    <name type="scientific">Dyadobacter fermentans</name>
    <dbReference type="NCBI Taxonomy" id="94254"/>
    <lineage>
        <taxon>Bacteria</taxon>
        <taxon>Pseudomonadati</taxon>
        <taxon>Bacteroidota</taxon>
        <taxon>Cytophagia</taxon>
        <taxon>Cytophagales</taxon>
        <taxon>Spirosomataceae</taxon>
        <taxon>Dyadobacter</taxon>
    </lineage>
</organism>
<dbReference type="EMBL" id="JAVDTI010000002">
    <property type="protein sequence ID" value="MDR6805110.1"/>
    <property type="molecule type" value="Genomic_DNA"/>
</dbReference>
<accession>A0ABU1QVD6</accession>
<feature type="chain" id="PRO_5045685202" description="T9SS type A sorting domain-containing protein" evidence="1">
    <location>
        <begin position="20"/>
        <end position="949"/>
    </location>
</feature>
<evidence type="ECO:0000313" key="3">
    <source>
        <dbReference type="Proteomes" id="UP001264980"/>
    </source>
</evidence>
<dbReference type="NCBIfam" id="TIGR04183">
    <property type="entry name" value="Por_Secre_tail"/>
    <property type="match status" value="1"/>
</dbReference>
<evidence type="ECO:0000256" key="1">
    <source>
        <dbReference type="SAM" id="SignalP"/>
    </source>
</evidence>
<evidence type="ECO:0008006" key="4">
    <source>
        <dbReference type="Google" id="ProtNLM"/>
    </source>
</evidence>
<reference evidence="2 3" key="1">
    <citation type="submission" date="2023-07" db="EMBL/GenBank/DDBJ databases">
        <title>Sorghum-associated microbial communities from plants grown in Nebraska, USA.</title>
        <authorList>
            <person name="Schachtman D."/>
        </authorList>
    </citation>
    <scope>NUCLEOTIDE SEQUENCE [LARGE SCALE GENOMIC DNA]</scope>
    <source>
        <strain evidence="2 3">BE57</strain>
    </source>
</reference>
<feature type="signal peptide" evidence="1">
    <location>
        <begin position="1"/>
        <end position="19"/>
    </location>
</feature>
<dbReference type="Proteomes" id="UP001264980">
    <property type="component" value="Unassembled WGS sequence"/>
</dbReference>